<keyword evidence="6" id="KW-1133">Transmembrane helix</keyword>
<reference evidence="8" key="1">
    <citation type="journal article" date="2023" name="Mol. Ecol. Resour.">
        <title>Chromosome-level genome assembly of a triploid poplar Populus alba 'Berolinensis'.</title>
        <authorList>
            <person name="Chen S."/>
            <person name="Yu Y."/>
            <person name="Wang X."/>
            <person name="Wang S."/>
            <person name="Zhang T."/>
            <person name="Zhou Y."/>
            <person name="He R."/>
            <person name="Meng N."/>
            <person name="Wang Y."/>
            <person name="Liu W."/>
            <person name="Liu Z."/>
            <person name="Liu J."/>
            <person name="Guo Q."/>
            <person name="Huang H."/>
            <person name="Sederoff R.R."/>
            <person name="Wang G."/>
            <person name="Qu G."/>
            <person name="Chen S."/>
        </authorList>
    </citation>
    <scope>NUCLEOTIDE SEQUENCE</scope>
    <source>
        <strain evidence="8">SC-2020</strain>
    </source>
</reference>
<keyword evidence="6" id="KW-0812">Transmembrane</keyword>
<dbReference type="PANTHER" id="PTHR42678">
    <property type="entry name" value="AMIDASE"/>
    <property type="match status" value="1"/>
</dbReference>
<evidence type="ECO:0000256" key="1">
    <source>
        <dbReference type="ARBA" id="ARBA00022723"/>
    </source>
</evidence>
<evidence type="ECO:0000313" key="8">
    <source>
        <dbReference type="EMBL" id="KAJ6985711.1"/>
    </source>
</evidence>
<evidence type="ECO:0000256" key="2">
    <source>
        <dbReference type="ARBA" id="ARBA00022771"/>
    </source>
</evidence>
<feature type="zinc finger region" description="C3H1-type" evidence="4">
    <location>
        <begin position="1089"/>
        <end position="1117"/>
    </location>
</feature>
<dbReference type="GO" id="GO:0008270">
    <property type="term" value="F:zinc ion binding"/>
    <property type="evidence" value="ECO:0007669"/>
    <property type="project" value="UniProtKB-KW"/>
</dbReference>
<evidence type="ECO:0000256" key="6">
    <source>
        <dbReference type="SAM" id="Phobius"/>
    </source>
</evidence>
<keyword evidence="3 4" id="KW-0862">Zinc</keyword>
<evidence type="ECO:0000259" key="7">
    <source>
        <dbReference type="PROSITE" id="PS50103"/>
    </source>
</evidence>
<dbReference type="EMBL" id="JAQIZT010000009">
    <property type="protein sequence ID" value="KAJ6985711.1"/>
    <property type="molecule type" value="Genomic_DNA"/>
</dbReference>
<dbReference type="Gene3D" id="3.90.1300.10">
    <property type="entry name" value="Amidase signature (AS) domain"/>
    <property type="match status" value="3"/>
</dbReference>
<dbReference type="InterPro" id="IPR000571">
    <property type="entry name" value="Znf_CCCH"/>
</dbReference>
<dbReference type="Pfam" id="PF00642">
    <property type="entry name" value="zf-CCCH"/>
    <property type="match status" value="2"/>
</dbReference>
<dbReference type="GO" id="GO:0010468">
    <property type="term" value="P:regulation of gene expression"/>
    <property type="evidence" value="ECO:0007669"/>
    <property type="project" value="UniProtKB-ARBA"/>
</dbReference>
<dbReference type="FunFam" id="4.10.1000.10:FF:000003">
    <property type="entry name" value="Zinc finger CCCH domain-containing protein"/>
    <property type="match status" value="2"/>
</dbReference>
<name>A0AAD6MI00_9ROSI</name>
<evidence type="ECO:0000256" key="3">
    <source>
        <dbReference type="ARBA" id="ARBA00022833"/>
    </source>
</evidence>
<keyword evidence="9" id="KW-1185">Reference proteome</keyword>
<dbReference type="FunFam" id="4.10.1000.10:FF:000037">
    <property type="entry name" value="Zinc finger CCCH domain-containing protein 39"/>
    <property type="match status" value="1"/>
</dbReference>
<sequence length="1288" mass="141523">MDTVKGSQFTIKEATIQETQQAFTENKLTSKQLVNFYLNQIQELNPLLHSVLEVNPDALDQAEKADQERERNQGRRFLGDLHGIPVLLKDNIATKDKLSTTAGSHALLGSEVARDAHVVERLRNAGAVILGKASLSEWSHFRSDGIPSGWCARGGQAVNPYVEGGDPCGSSSGSAISVAANMVAVSLGTETDGSILCPSDHNSVVGLKPTVGLTSRSGVIPISSRQDSVGPICRTVSDVVYLLDAIVGFDPRDCEATKEASEFIPADGYKKSLKKDGLEGKRLGIVRNPFETYFKDPVIVSTFDHHLEVLSRGGATVVDNLEIANIDVIMDPDQSGEDLVMLAEFKETINKYLEELVKSPVRSLADIIAFNTNNPELENLDIHGQELLIKSEKTNGLGEEEMKAVKHMESLSQEGFEKMMKENELDAMVTLGAAASTVLAIGGYPAITVPAGYGSSAMPFGICFGGLKGMLHCLASLLVLLFVLEPKVFPLQRRQMAVNLPSSSLVPPLIFLFLIFITVNGQNFTIPESTIEEIQQAFAESKLTSTQLVDFYINQIKTLNPLLHRIIEVNPDARDQAKNADEERRENRGRRSLGDLHGIPVLLKDTIGTKDKLNTSAGSYALVGSVVARDASVVEKLRKAGAVIMGKASLSEWYKFRSLSHVPNGWCARSGQGVACNQDMRVLDVIVGFDPRDYEATQRAAKFIPAGGYKQFLNPNGLKGKILGIVRNPFLKLLNESIFPIFEHHLNTLRERGATVVDNLEIANINTIVNPSRSGELTLMMAEFKLSLNDYLKDLIISPVWSLADIIAFNKNNPDLEKNKEYGQDTFIAAEKTNGIGEKERKAIELMEKLSQNGFEKLMMENNLDAMVTPGSGATSVLAIGGYPGITVPAGYDINGMPFGICFGGLKDTEPKLIEIAYDFEQATMMREPPLLESFQMTPEFLSGSLNMSYPDSHDSFMSPQASYQAGSDAIGVWPQFVMNNNEQFEHHQPPYKRPRNSEDNPNQSMNSRTPPTNNLPVHKGTTNIFFKTRVCAKFKTGTCRNGENCNFAHGMQDLRQPPPNWKELVGVSVSSEEDRSTATNWEDDQRIIHKMKLCKKFYNGEECPYGDRCNFLHEDPSKFREDTGRFRESSAISIGTTGQALGHGSGVFNAAEVNRPANNAVSDASRSNIIKPVYWKTKLCTKWEITGQCPFGEKCHFAHGLAELQAPGGRNEVEAGNAGSVLTKAPPPLLPNNVSPSMTVNVPSLIEEEQGKKCLLKWKGQKKINRIYADWLDDLPLVHNLTNQVQS</sequence>
<gene>
    <name evidence="8" type="ORF">NC653_023611</name>
</gene>
<dbReference type="Proteomes" id="UP001164929">
    <property type="component" value="Chromosome 9"/>
</dbReference>
<dbReference type="Pfam" id="PF01425">
    <property type="entry name" value="Amidase"/>
    <property type="match status" value="2"/>
</dbReference>
<evidence type="ECO:0000256" key="5">
    <source>
        <dbReference type="SAM" id="MobiDB-lite"/>
    </source>
</evidence>
<dbReference type="SUPFAM" id="SSF90229">
    <property type="entry name" value="CCCH zinc finger"/>
    <property type="match status" value="3"/>
</dbReference>
<feature type="transmembrane region" description="Helical" evidence="6">
    <location>
        <begin position="427"/>
        <end position="447"/>
    </location>
</feature>
<feature type="compositionally biased region" description="Polar residues" evidence="5">
    <location>
        <begin position="1000"/>
        <end position="1020"/>
    </location>
</feature>
<dbReference type="PROSITE" id="PS50103">
    <property type="entry name" value="ZF_C3H1"/>
    <property type="match status" value="3"/>
</dbReference>
<dbReference type="PANTHER" id="PTHR42678:SF25">
    <property type="entry name" value="AMIDASE C869.01"/>
    <property type="match status" value="1"/>
</dbReference>
<comment type="caution">
    <text evidence="8">The sequence shown here is derived from an EMBL/GenBank/DDBJ whole genome shotgun (WGS) entry which is preliminary data.</text>
</comment>
<dbReference type="InterPro" id="IPR023631">
    <property type="entry name" value="Amidase_dom"/>
</dbReference>
<feature type="zinc finger region" description="C3H1-type" evidence="4">
    <location>
        <begin position="1026"/>
        <end position="1053"/>
    </location>
</feature>
<feature type="transmembrane region" description="Helical" evidence="6">
    <location>
        <begin position="459"/>
        <end position="484"/>
    </location>
</feature>
<evidence type="ECO:0000313" key="9">
    <source>
        <dbReference type="Proteomes" id="UP001164929"/>
    </source>
</evidence>
<dbReference type="InterPro" id="IPR036928">
    <property type="entry name" value="AS_sf"/>
</dbReference>
<dbReference type="InterPro" id="IPR036855">
    <property type="entry name" value="Znf_CCCH_sf"/>
</dbReference>
<feature type="domain" description="C3H1-type" evidence="7">
    <location>
        <begin position="1089"/>
        <end position="1117"/>
    </location>
</feature>
<keyword evidence="2 4" id="KW-0863">Zinc-finger</keyword>
<dbReference type="InterPro" id="IPR041367">
    <property type="entry name" value="Znf-CCCH_4"/>
</dbReference>
<feature type="transmembrane region" description="Helical" evidence="6">
    <location>
        <begin position="496"/>
        <end position="519"/>
    </location>
</feature>
<feature type="zinc finger region" description="C3H1-type" evidence="4">
    <location>
        <begin position="1175"/>
        <end position="1203"/>
    </location>
</feature>
<dbReference type="Pfam" id="PF18044">
    <property type="entry name" value="zf-CCCH_4"/>
    <property type="match status" value="1"/>
</dbReference>
<evidence type="ECO:0000256" key="4">
    <source>
        <dbReference type="PROSITE-ProRule" id="PRU00723"/>
    </source>
</evidence>
<dbReference type="Gene3D" id="4.10.1000.10">
    <property type="entry name" value="Zinc finger, CCCH-type"/>
    <property type="match status" value="3"/>
</dbReference>
<dbReference type="SMART" id="SM00356">
    <property type="entry name" value="ZnF_C3H1"/>
    <property type="match status" value="3"/>
</dbReference>
<protein>
    <recommendedName>
        <fullName evidence="7">C3H1-type domain-containing protein</fullName>
    </recommendedName>
</protein>
<keyword evidence="6" id="KW-0472">Membrane</keyword>
<feature type="domain" description="C3H1-type" evidence="7">
    <location>
        <begin position="1175"/>
        <end position="1203"/>
    </location>
</feature>
<keyword evidence="1 4" id="KW-0479">Metal-binding</keyword>
<accession>A0AAD6MI00</accession>
<proteinExistence type="predicted"/>
<organism evidence="8 9">
    <name type="scientific">Populus alba x Populus x berolinensis</name>
    <dbReference type="NCBI Taxonomy" id="444605"/>
    <lineage>
        <taxon>Eukaryota</taxon>
        <taxon>Viridiplantae</taxon>
        <taxon>Streptophyta</taxon>
        <taxon>Embryophyta</taxon>
        <taxon>Tracheophyta</taxon>
        <taxon>Spermatophyta</taxon>
        <taxon>Magnoliopsida</taxon>
        <taxon>eudicotyledons</taxon>
        <taxon>Gunneridae</taxon>
        <taxon>Pentapetalae</taxon>
        <taxon>rosids</taxon>
        <taxon>fabids</taxon>
        <taxon>Malpighiales</taxon>
        <taxon>Salicaceae</taxon>
        <taxon>Saliceae</taxon>
        <taxon>Populus</taxon>
    </lineage>
</organism>
<dbReference type="GO" id="GO:0051252">
    <property type="term" value="P:regulation of RNA metabolic process"/>
    <property type="evidence" value="ECO:0007669"/>
    <property type="project" value="UniProtKB-ARBA"/>
</dbReference>
<feature type="domain" description="C3H1-type" evidence="7">
    <location>
        <begin position="1026"/>
        <end position="1053"/>
    </location>
</feature>
<dbReference type="SUPFAM" id="SSF75304">
    <property type="entry name" value="Amidase signature (AS) enzymes"/>
    <property type="match status" value="2"/>
</dbReference>
<feature type="region of interest" description="Disordered" evidence="5">
    <location>
        <begin position="986"/>
        <end position="1020"/>
    </location>
</feature>